<evidence type="ECO:0000313" key="6">
    <source>
        <dbReference type="Proteomes" id="UP000248798"/>
    </source>
</evidence>
<sequence>MEIIGIDVGFGFTKAYNGQNSVIFKSLIGDAAEIQFMSSMGDAAATANLHITLDNKTYFLGSYAERQSSLTEYTLDQEKMVEEFIKILALAAAGTCSQTYGPINVVTGLPVAYLKRDTKRLKEIIQGEHEIIYHHQDAPDEHRKLSIDKVYVIPQPIGSIFNLIFDDNGKICDRDLAASKLGVVDIGFKTTDFSIFDHLQYIERGSSTMDTGVSKCFSVIADKLRQESGINIELYKIFKFMESGVIKIRGKEYNILNLKKRVYAHAASSISSDLNRLWKNDWDIDIIIVSGGGSIPLAEFLIPSIEGNVIPIPTNIDARFNNVQGYCKFGHYKWGKDKTIPSRQAAPAPKEEKEEPSTREEAPSSEETDKARKGLAWLRRQNA</sequence>
<feature type="region of interest" description="Disordered" evidence="1">
    <location>
        <begin position="338"/>
        <end position="383"/>
    </location>
</feature>
<keyword evidence="7" id="KW-1185">Reference proteome</keyword>
<dbReference type="EMBL" id="CP036313">
    <property type="protein sequence ID" value="QBH14896.1"/>
    <property type="molecule type" value="Genomic_DNA"/>
</dbReference>
<dbReference type="InterPro" id="IPR043129">
    <property type="entry name" value="ATPase_NBD"/>
</dbReference>
<dbReference type="SUPFAM" id="SSF53067">
    <property type="entry name" value="Actin-like ATPase domain"/>
    <property type="match status" value="2"/>
</dbReference>
<dbReference type="Proteomes" id="UP000248798">
    <property type="component" value="Unassembled WGS sequence"/>
</dbReference>
<dbReference type="Gene3D" id="3.30.420.40">
    <property type="match status" value="2"/>
</dbReference>
<dbReference type="Proteomes" id="UP000293902">
    <property type="component" value="Chromosome"/>
</dbReference>
<feature type="domain" description="Actin homologue MreB-like C-terminal" evidence="3">
    <location>
        <begin position="183"/>
        <end position="301"/>
    </location>
</feature>
<name>A0A328FB78_9BACT</name>
<dbReference type="Pfam" id="PF17989">
    <property type="entry name" value="ALP_N"/>
    <property type="match status" value="1"/>
</dbReference>
<feature type="compositionally biased region" description="Basic and acidic residues" evidence="1">
    <location>
        <begin position="349"/>
        <end position="372"/>
    </location>
</feature>
<reference evidence="4 7" key="2">
    <citation type="submission" date="2019-02" db="EMBL/GenBank/DDBJ databases">
        <title>Complete genome sequence of Desulfobacter hydrogenophilus AcRS1.</title>
        <authorList>
            <person name="Marietou A."/>
            <person name="Lund M.B."/>
            <person name="Marshall I.P.G."/>
            <person name="Schreiber L."/>
            <person name="Jorgensen B."/>
        </authorList>
    </citation>
    <scope>NUCLEOTIDE SEQUENCE [LARGE SCALE GENOMIC DNA]</scope>
    <source>
        <strain evidence="4 7">AcRS1</strain>
    </source>
</reference>
<evidence type="ECO:0000256" key="1">
    <source>
        <dbReference type="SAM" id="MobiDB-lite"/>
    </source>
</evidence>
<evidence type="ECO:0000313" key="4">
    <source>
        <dbReference type="EMBL" id="QBH14896.1"/>
    </source>
</evidence>
<dbReference type="InterPro" id="IPR049067">
    <property type="entry name" value="MreB-like_C"/>
</dbReference>
<evidence type="ECO:0000259" key="3">
    <source>
        <dbReference type="Pfam" id="PF21522"/>
    </source>
</evidence>
<dbReference type="AlphaFoldDB" id="A0A328FB78"/>
<dbReference type="Pfam" id="PF21522">
    <property type="entry name" value="MreB-like_C"/>
    <property type="match status" value="1"/>
</dbReference>
<gene>
    <name evidence="5" type="ORF">DO021_19910</name>
    <name evidence="4" type="ORF">EYB58_19410</name>
</gene>
<accession>A0A328FB78</accession>
<feature type="domain" description="Actin-like protein N-terminal" evidence="2">
    <location>
        <begin position="5"/>
        <end position="158"/>
    </location>
</feature>
<dbReference type="InterPro" id="IPR040607">
    <property type="entry name" value="ALP_N"/>
</dbReference>
<organism evidence="5 6">
    <name type="scientific">Desulfobacter hydrogenophilus</name>
    <dbReference type="NCBI Taxonomy" id="2291"/>
    <lineage>
        <taxon>Bacteria</taxon>
        <taxon>Pseudomonadati</taxon>
        <taxon>Thermodesulfobacteriota</taxon>
        <taxon>Desulfobacteria</taxon>
        <taxon>Desulfobacterales</taxon>
        <taxon>Desulfobacteraceae</taxon>
        <taxon>Desulfobacter</taxon>
    </lineage>
</organism>
<evidence type="ECO:0000313" key="5">
    <source>
        <dbReference type="EMBL" id="RAM00277.1"/>
    </source>
</evidence>
<evidence type="ECO:0000313" key="7">
    <source>
        <dbReference type="Proteomes" id="UP000293902"/>
    </source>
</evidence>
<dbReference type="CDD" id="cd24025">
    <property type="entry name" value="ASKHA_NBD_ParM_pCBH-like"/>
    <property type="match status" value="1"/>
</dbReference>
<dbReference type="RefSeq" id="WP_111959941.1">
    <property type="nucleotide sequence ID" value="NZ_CP036313.1"/>
</dbReference>
<dbReference type="OrthoDB" id="5412507at2"/>
<evidence type="ECO:0000259" key="2">
    <source>
        <dbReference type="Pfam" id="PF17989"/>
    </source>
</evidence>
<reference evidence="5 6" key="1">
    <citation type="submission" date="2018-06" db="EMBL/GenBank/DDBJ databases">
        <title>Complete Genome Sequence of Desulfobacter hydrogenophilus (DSM3380).</title>
        <authorList>
            <person name="Marietou A."/>
            <person name="Schreiber L."/>
            <person name="Marshall I."/>
            <person name="Jorgensen B."/>
        </authorList>
    </citation>
    <scope>NUCLEOTIDE SEQUENCE [LARGE SCALE GENOMIC DNA]</scope>
    <source>
        <strain evidence="5 6">DSM 3380</strain>
    </source>
</reference>
<dbReference type="EMBL" id="QLNI01000054">
    <property type="protein sequence ID" value="RAM00277.1"/>
    <property type="molecule type" value="Genomic_DNA"/>
</dbReference>
<protein>
    <submittedName>
        <fullName evidence="4">ParM/StbA family protein</fullName>
    </submittedName>
</protein>
<proteinExistence type="predicted"/>